<dbReference type="OrthoDB" id="9815778at2"/>
<dbReference type="PANTHER" id="PTHR47359">
    <property type="entry name" value="PEPTIDOGLYCAN DL-ENDOPEPTIDASE CWLO"/>
    <property type="match status" value="1"/>
</dbReference>
<protein>
    <submittedName>
        <fullName evidence="6">NlpC/P60 family protein</fullName>
    </submittedName>
</protein>
<dbReference type="InterPro" id="IPR000064">
    <property type="entry name" value="NLP_P60_dom"/>
</dbReference>
<dbReference type="PROSITE" id="PS51935">
    <property type="entry name" value="NLPC_P60"/>
    <property type="match status" value="1"/>
</dbReference>
<organism evidence="6 7">
    <name type="scientific">Amnibacterium setariae</name>
    <dbReference type="NCBI Taxonomy" id="2306585"/>
    <lineage>
        <taxon>Bacteria</taxon>
        <taxon>Bacillati</taxon>
        <taxon>Actinomycetota</taxon>
        <taxon>Actinomycetes</taxon>
        <taxon>Micrococcales</taxon>
        <taxon>Microbacteriaceae</taxon>
        <taxon>Amnibacterium</taxon>
    </lineage>
</organism>
<evidence type="ECO:0000313" key="7">
    <source>
        <dbReference type="Proteomes" id="UP000265742"/>
    </source>
</evidence>
<name>A0A3A1U4C0_9MICO</name>
<accession>A0A3A1U4C0</accession>
<dbReference type="SUPFAM" id="SSF54001">
    <property type="entry name" value="Cysteine proteinases"/>
    <property type="match status" value="1"/>
</dbReference>
<evidence type="ECO:0000256" key="4">
    <source>
        <dbReference type="ARBA" id="ARBA00022807"/>
    </source>
</evidence>
<gene>
    <name evidence="6" type="ORF">D1781_02270</name>
</gene>
<comment type="similarity">
    <text evidence="1">Belongs to the peptidase C40 family.</text>
</comment>
<dbReference type="Proteomes" id="UP000265742">
    <property type="component" value="Unassembled WGS sequence"/>
</dbReference>
<evidence type="ECO:0000256" key="1">
    <source>
        <dbReference type="ARBA" id="ARBA00007074"/>
    </source>
</evidence>
<comment type="caution">
    <text evidence="6">The sequence shown here is derived from an EMBL/GenBank/DDBJ whole genome shotgun (WGS) entry which is preliminary data.</text>
</comment>
<evidence type="ECO:0000313" key="6">
    <source>
        <dbReference type="EMBL" id="RIX30287.1"/>
    </source>
</evidence>
<keyword evidence="7" id="KW-1185">Reference proteome</keyword>
<keyword evidence="2" id="KW-0645">Protease</keyword>
<keyword evidence="4" id="KW-0788">Thiol protease</keyword>
<dbReference type="InterPro" id="IPR038765">
    <property type="entry name" value="Papain-like_cys_pep_sf"/>
</dbReference>
<dbReference type="PANTHER" id="PTHR47359:SF3">
    <property type="entry name" value="NLP_P60 DOMAIN-CONTAINING PROTEIN-RELATED"/>
    <property type="match status" value="1"/>
</dbReference>
<dbReference type="GO" id="GO:0006508">
    <property type="term" value="P:proteolysis"/>
    <property type="evidence" value="ECO:0007669"/>
    <property type="project" value="UniProtKB-KW"/>
</dbReference>
<keyword evidence="3" id="KW-0378">Hydrolase</keyword>
<evidence type="ECO:0000256" key="3">
    <source>
        <dbReference type="ARBA" id="ARBA00022801"/>
    </source>
</evidence>
<dbReference type="RefSeq" id="WP_119480650.1">
    <property type="nucleotide sequence ID" value="NZ_QXTG01000001.1"/>
</dbReference>
<proteinExistence type="inferred from homology"/>
<dbReference type="AlphaFoldDB" id="A0A3A1U4C0"/>
<dbReference type="GO" id="GO:0008234">
    <property type="term" value="F:cysteine-type peptidase activity"/>
    <property type="evidence" value="ECO:0007669"/>
    <property type="project" value="UniProtKB-KW"/>
</dbReference>
<dbReference type="EMBL" id="QXTG01000001">
    <property type="protein sequence ID" value="RIX30287.1"/>
    <property type="molecule type" value="Genomic_DNA"/>
</dbReference>
<feature type="domain" description="NlpC/P60" evidence="5">
    <location>
        <begin position="67"/>
        <end position="184"/>
    </location>
</feature>
<reference evidence="7" key="1">
    <citation type="submission" date="2018-09" db="EMBL/GenBank/DDBJ databases">
        <authorList>
            <person name="Kim I."/>
        </authorList>
    </citation>
    <scope>NUCLEOTIDE SEQUENCE [LARGE SCALE GENOMIC DNA]</scope>
    <source>
        <strain evidence="7">DD4a</strain>
    </source>
</reference>
<dbReference type="InterPro" id="IPR051794">
    <property type="entry name" value="PG_Endopeptidase_C40"/>
</dbReference>
<sequence length="293" mass="28437">MSYADVVNQMQAIQTQLAQLGFLQAPAATSGASASSFASALQDASATPAVSASSSASSTGGLVSPNGVTGDAVVDAALDYKGVPYVLGGESKSGIDCSGLVQAAFAKVGVTMPRTVHEQKVLGQPIDSLKDAKPGDLIVLNGGDHIAVWMGNDTVIHAPYPGRSVSVQKAWFDDADVVTIRRIVPATGDASAGVVGSTGSTAAPSLDALTGLSATGSSSGLSQAASLKAAAMLSTYGADVGLYDPSGGSGSTSLSGLLGSFGLSGTGGGTGANSAAAQQIAAARAALLGSSAA</sequence>
<dbReference type="Gene3D" id="3.90.1720.10">
    <property type="entry name" value="endopeptidase domain like (from Nostoc punctiforme)"/>
    <property type="match status" value="1"/>
</dbReference>
<dbReference type="Pfam" id="PF00877">
    <property type="entry name" value="NLPC_P60"/>
    <property type="match status" value="1"/>
</dbReference>
<evidence type="ECO:0000259" key="5">
    <source>
        <dbReference type="PROSITE" id="PS51935"/>
    </source>
</evidence>
<evidence type="ECO:0000256" key="2">
    <source>
        <dbReference type="ARBA" id="ARBA00022670"/>
    </source>
</evidence>